<gene>
    <name evidence="1" type="ORF">H8R23_10340</name>
</gene>
<sequence>MSDTTPFVKLISDFNRIHKIEERLPTFMEISRYPHFENVCSNILNFYFDTTQSHKLNDLVLKSLLECTSFQFENYPPIVTKNCHREYCTLDNKRIDLVIEGEDVVVAIENKIFHWLNNDLGIYEQTIVSNFSQCNNKIFIVLSIKKEVTTGSFVSITYEAFFKRLKQNLGSYAVNANNQYVTYLLDFIKTIENHYKMEDTNKEMFDFIISNDDAIVAINQQKNILDTQLKILVGQISDSINLELPNVEKWIYEKNTIVFDFSFDVITISVDVTIQYQSVNVDLFVRKNIDTYDNLNQLDLIKNNKFPKSIRGYELLNRNINFYEINQEELSREIYNLLIQIKK</sequence>
<dbReference type="RefSeq" id="WP_187010304.1">
    <property type="nucleotide sequence ID" value="NZ_JACRUI010000003.1"/>
</dbReference>
<comment type="caution">
    <text evidence="1">The sequence shown here is derived from an EMBL/GenBank/DDBJ whole genome shotgun (WGS) entry which is preliminary data.</text>
</comment>
<organism evidence="1 2">
    <name type="scientific">Flavobacterium kayseriense</name>
    <dbReference type="NCBI Taxonomy" id="2764714"/>
    <lineage>
        <taxon>Bacteria</taxon>
        <taxon>Pseudomonadati</taxon>
        <taxon>Bacteroidota</taxon>
        <taxon>Flavobacteriia</taxon>
        <taxon>Flavobacteriales</taxon>
        <taxon>Flavobacteriaceae</taxon>
        <taxon>Flavobacterium</taxon>
    </lineage>
</organism>
<dbReference type="Proteomes" id="UP000629963">
    <property type="component" value="Unassembled WGS sequence"/>
</dbReference>
<dbReference type="EMBL" id="JACRUJ010000003">
    <property type="protein sequence ID" value="MBC5841804.1"/>
    <property type="molecule type" value="Genomic_DNA"/>
</dbReference>
<evidence type="ECO:0000313" key="2">
    <source>
        <dbReference type="Proteomes" id="UP000629963"/>
    </source>
</evidence>
<dbReference type="InterPro" id="IPR029470">
    <property type="entry name" value="PDDEXK_4"/>
</dbReference>
<evidence type="ECO:0000313" key="1">
    <source>
        <dbReference type="EMBL" id="MBC5841804.1"/>
    </source>
</evidence>
<protein>
    <submittedName>
        <fullName evidence="1">PD-(D/E)XK nuclease family protein</fullName>
    </submittedName>
</protein>
<name>A0ABR7J8D8_9FLAO</name>
<accession>A0ABR7J8D8</accession>
<reference evidence="1 2" key="1">
    <citation type="submission" date="2020-08" db="EMBL/GenBank/DDBJ databases">
        <title>Description of novel Flavobacterium F-380 isolate.</title>
        <authorList>
            <person name="Saticioglu I.B."/>
            <person name="Duman M."/>
            <person name="Altun S."/>
        </authorList>
    </citation>
    <scope>NUCLEOTIDE SEQUENCE [LARGE SCALE GENOMIC DNA]</scope>
    <source>
        <strain evidence="1 2">F-380</strain>
    </source>
</reference>
<proteinExistence type="predicted"/>
<keyword evidence="2" id="KW-1185">Reference proteome</keyword>
<dbReference type="Pfam" id="PF14281">
    <property type="entry name" value="PDDEXK_4"/>
    <property type="match status" value="1"/>
</dbReference>